<dbReference type="RefSeq" id="WP_164349178.1">
    <property type="nucleotide sequence ID" value="NZ_JAAGLQ010000641.1"/>
</dbReference>
<dbReference type="Gene3D" id="1.10.357.10">
    <property type="entry name" value="Tetracycline Repressor, domain 2"/>
    <property type="match status" value="1"/>
</dbReference>
<dbReference type="SUPFAM" id="SSF48498">
    <property type="entry name" value="Tetracyclin repressor-like, C-terminal domain"/>
    <property type="match status" value="1"/>
</dbReference>
<reference evidence="7 8" key="1">
    <citation type="submission" date="2020-01" db="EMBL/GenBank/DDBJ databases">
        <title>Insect and environment-associated Actinomycetes.</title>
        <authorList>
            <person name="Currrie C."/>
            <person name="Chevrette M."/>
            <person name="Carlson C."/>
            <person name="Stubbendieck R."/>
            <person name="Wendt-Pienkowski E."/>
        </authorList>
    </citation>
    <scope>NUCLEOTIDE SEQUENCE [LARGE SCALE GENOMIC DNA]</scope>
    <source>
        <strain evidence="7 8">SID11342</strain>
    </source>
</reference>
<evidence type="ECO:0000256" key="3">
    <source>
        <dbReference type="ARBA" id="ARBA00023125"/>
    </source>
</evidence>
<dbReference type="PANTHER" id="PTHR30055:SF151">
    <property type="entry name" value="TRANSCRIPTIONAL REGULATORY PROTEIN"/>
    <property type="match status" value="1"/>
</dbReference>
<keyword evidence="4" id="KW-0804">Transcription</keyword>
<name>A0A6N9UAL0_STRHA</name>
<dbReference type="InterPro" id="IPR050109">
    <property type="entry name" value="HTH-type_TetR-like_transc_reg"/>
</dbReference>
<dbReference type="Proteomes" id="UP000471293">
    <property type="component" value="Unassembled WGS sequence"/>
</dbReference>
<sequence>MTKKQVEDAARTRLDPGTVVRAALELLDEKGADGLSIRGIADRLGVRMNTVLWHAKTKARLLELMADAILAEAPTDGLPEPWEPRVRELFHRYRRALLAHRDGARIVAGTYAAEPATLRFAELVVEALLSGGLAEREAVWTAWTLVYFTLGLAQEEQAQPDALGAAFTRSLATGAYPSLSRAAAHFGETSFDERFDYGLSRVLGT</sequence>
<evidence type="ECO:0000256" key="4">
    <source>
        <dbReference type="ARBA" id="ARBA00023163"/>
    </source>
</evidence>
<dbReference type="GO" id="GO:0000976">
    <property type="term" value="F:transcription cis-regulatory region binding"/>
    <property type="evidence" value="ECO:0007669"/>
    <property type="project" value="TreeGrafter"/>
</dbReference>
<dbReference type="Pfam" id="PF02909">
    <property type="entry name" value="TetR_C_1"/>
    <property type="match status" value="1"/>
</dbReference>
<dbReference type="InterPro" id="IPR003012">
    <property type="entry name" value="Tet_transcr_reg_TetR"/>
</dbReference>
<proteinExistence type="predicted"/>
<evidence type="ECO:0000313" key="8">
    <source>
        <dbReference type="Proteomes" id="UP000471293"/>
    </source>
</evidence>
<dbReference type="PROSITE" id="PS50977">
    <property type="entry name" value="HTH_TETR_2"/>
    <property type="match status" value="1"/>
</dbReference>
<evidence type="ECO:0000256" key="1">
    <source>
        <dbReference type="ARBA" id="ARBA00022491"/>
    </source>
</evidence>
<keyword evidence="3 5" id="KW-0238">DNA-binding</keyword>
<evidence type="ECO:0000256" key="2">
    <source>
        <dbReference type="ARBA" id="ARBA00023015"/>
    </source>
</evidence>
<feature type="DNA-binding region" description="H-T-H motif" evidence="5">
    <location>
        <begin position="36"/>
        <end position="55"/>
    </location>
</feature>
<feature type="domain" description="HTH tetR-type" evidence="6">
    <location>
        <begin position="13"/>
        <end position="73"/>
    </location>
</feature>
<organism evidence="7 8">
    <name type="scientific">Streptomyces halstedii</name>
    <dbReference type="NCBI Taxonomy" id="1944"/>
    <lineage>
        <taxon>Bacteria</taxon>
        <taxon>Bacillati</taxon>
        <taxon>Actinomycetota</taxon>
        <taxon>Actinomycetes</taxon>
        <taxon>Kitasatosporales</taxon>
        <taxon>Streptomycetaceae</taxon>
        <taxon>Streptomyces</taxon>
    </lineage>
</organism>
<dbReference type="InterPro" id="IPR004111">
    <property type="entry name" value="Repressor_TetR_C"/>
</dbReference>
<dbReference type="EMBL" id="JAAGLQ010000641">
    <property type="protein sequence ID" value="NEA19712.1"/>
    <property type="molecule type" value="Genomic_DNA"/>
</dbReference>
<evidence type="ECO:0000313" key="7">
    <source>
        <dbReference type="EMBL" id="NEA19712.1"/>
    </source>
</evidence>
<gene>
    <name evidence="7" type="ORF">G3I29_30520</name>
</gene>
<dbReference type="Pfam" id="PF00440">
    <property type="entry name" value="TetR_N"/>
    <property type="match status" value="1"/>
</dbReference>
<dbReference type="AlphaFoldDB" id="A0A6N9UAL0"/>
<dbReference type="PRINTS" id="PR00400">
    <property type="entry name" value="TETREPRESSOR"/>
</dbReference>
<dbReference type="GO" id="GO:0045892">
    <property type="term" value="P:negative regulation of DNA-templated transcription"/>
    <property type="evidence" value="ECO:0007669"/>
    <property type="project" value="InterPro"/>
</dbReference>
<dbReference type="SUPFAM" id="SSF46689">
    <property type="entry name" value="Homeodomain-like"/>
    <property type="match status" value="1"/>
</dbReference>
<evidence type="ECO:0000256" key="5">
    <source>
        <dbReference type="PROSITE-ProRule" id="PRU00335"/>
    </source>
</evidence>
<dbReference type="InterPro" id="IPR036271">
    <property type="entry name" value="Tet_transcr_reg_TetR-rel_C_sf"/>
</dbReference>
<comment type="caution">
    <text evidence="7">The sequence shown here is derived from an EMBL/GenBank/DDBJ whole genome shotgun (WGS) entry which is preliminary data.</text>
</comment>
<dbReference type="GO" id="GO:0003700">
    <property type="term" value="F:DNA-binding transcription factor activity"/>
    <property type="evidence" value="ECO:0007669"/>
    <property type="project" value="TreeGrafter"/>
</dbReference>
<dbReference type="PANTHER" id="PTHR30055">
    <property type="entry name" value="HTH-TYPE TRANSCRIPTIONAL REGULATOR RUTR"/>
    <property type="match status" value="1"/>
</dbReference>
<dbReference type="InterPro" id="IPR009057">
    <property type="entry name" value="Homeodomain-like_sf"/>
</dbReference>
<dbReference type="Gene3D" id="1.10.10.60">
    <property type="entry name" value="Homeodomain-like"/>
    <property type="match status" value="1"/>
</dbReference>
<dbReference type="GO" id="GO:0046677">
    <property type="term" value="P:response to antibiotic"/>
    <property type="evidence" value="ECO:0007669"/>
    <property type="project" value="InterPro"/>
</dbReference>
<protein>
    <submittedName>
        <fullName evidence="7">TetR family transcriptional regulator</fullName>
    </submittedName>
</protein>
<keyword evidence="2" id="KW-0805">Transcription regulation</keyword>
<dbReference type="InterPro" id="IPR001647">
    <property type="entry name" value="HTH_TetR"/>
</dbReference>
<keyword evidence="1" id="KW-0678">Repressor</keyword>
<accession>A0A6N9UAL0</accession>
<evidence type="ECO:0000259" key="6">
    <source>
        <dbReference type="PROSITE" id="PS50977"/>
    </source>
</evidence>
<dbReference type="PRINTS" id="PR00455">
    <property type="entry name" value="HTHTETR"/>
</dbReference>